<dbReference type="PROSITE" id="PS50109">
    <property type="entry name" value="HIS_KIN"/>
    <property type="match status" value="1"/>
</dbReference>
<protein>
    <recommendedName>
        <fullName evidence="3">histidine kinase</fullName>
        <ecNumber evidence="3">2.7.13.3</ecNumber>
    </recommendedName>
</protein>
<evidence type="ECO:0000256" key="3">
    <source>
        <dbReference type="ARBA" id="ARBA00012438"/>
    </source>
</evidence>
<keyword evidence="6 11" id="KW-0812">Transmembrane</keyword>
<gene>
    <name evidence="14" type="ORF">H4W31_003723</name>
</gene>
<feature type="transmembrane region" description="Helical" evidence="11">
    <location>
        <begin position="84"/>
        <end position="107"/>
    </location>
</feature>
<dbReference type="GO" id="GO:0000155">
    <property type="term" value="F:phosphorelay sensor kinase activity"/>
    <property type="evidence" value="ECO:0007669"/>
    <property type="project" value="InterPro"/>
</dbReference>
<dbReference type="Gene3D" id="3.30.565.10">
    <property type="entry name" value="Histidine kinase-like ATPase, C-terminal domain"/>
    <property type="match status" value="1"/>
</dbReference>
<keyword evidence="4" id="KW-0597">Phosphoprotein</keyword>
<dbReference type="InterPro" id="IPR003661">
    <property type="entry name" value="HisK_dim/P_dom"/>
</dbReference>
<dbReference type="InterPro" id="IPR036097">
    <property type="entry name" value="HisK_dim/P_sf"/>
</dbReference>
<dbReference type="Pfam" id="PF00512">
    <property type="entry name" value="HisKA"/>
    <property type="match status" value="1"/>
</dbReference>
<evidence type="ECO:0000256" key="2">
    <source>
        <dbReference type="ARBA" id="ARBA00004236"/>
    </source>
</evidence>
<dbReference type="GO" id="GO:0005886">
    <property type="term" value="C:plasma membrane"/>
    <property type="evidence" value="ECO:0007669"/>
    <property type="project" value="UniProtKB-SubCell"/>
</dbReference>
<comment type="catalytic activity">
    <reaction evidence="1">
        <text>ATP + protein L-histidine = ADP + protein N-phospho-L-histidine.</text>
        <dbReference type="EC" id="2.7.13.3"/>
    </reaction>
</comment>
<dbReference type="PROSITE" id="PS50885">
    <property type="entry name" value="HAMP"/>
    <property type="match status" value="1"/>
</dbReference>
<dbReference type="Pfam" id="PF02518">
    <property type="entry name" value="HATPase_c"/>
    <property type="match status" value="1"/>
</dbReference>
<evidence type="ECO:0000313" key="14">
    <source>
        <dbReference type="EMBL" id="MBE1488085.1"/>
    </source>
</evidence>
<evidence type="ECO:0000256" key="11">
    <source>
        <dbReference type="SAM" id="Phobius"/>
    </source>
</evidence>
<organism evidence="14 15">
    <name type="scientific">Plantactinospora soyae</name>
    <dbReference type="NCBI Taxonomy" id="1544732"/>
    <lineage>
        <taxon>Bacteria</taxon>
        <taxon>Bacillati</taxon>
        <taxon>Actinomycetota</taxon>
        <taxon>Actinomycetes</taxon>
        <taxon>Micromonosporales</taxon>
        <taxon>Micromonosporaceae</taxon>
        <taxon>Plantactinospora</taxon>
    </lineage>
</organism>
<dbReference type="CDD" id="cd06225">
    <property type="entry name" value="HAMP"/>
    <property type="match status" value="1"/>
</dbReference>
<feature type="transmembrane region" description="Helical" evidence="11">
    <location>
        <begin position="21"/>
        <end position="43"/>
    </location>
</feature>
<evidence type="ECO:0000256" key="1">
    <source>
        <dbReference type="ARBA" id="ARBA00000085"/>
    </source>
</evidence>
<keyword evidence="15" id="KW-1185">Reference proteome</keyword>
<dbReference type="CDD" id="cd00075">
    <property type="entry name" value="HATPase"/>
    <property type="match status" value="1"/>
</dbReference>
<dbReference type="AlphaFoldDB" id="A0A927QXI3"/>
<evidence type="ECO:0000313" key="15">
    <source>
        <dbReference type="Proteomes" id="UP000649753"/>
    </source>
</evidence>
<evidence type="ECO:0000256" key="10">
    <source>
        <dbReference type="ARBA" id="ARBA00023136"/>
    </source>
</evidence>
<dbReference type="PRINTS" id="PR00344">
    <property type="entry name" value="BCTRLSENSOR"/>
</dbReference>
<comment type="caution">
    <text evidence="14">The sequence shown here is derived from an EMBL/GenBank/DDBJ whole genome shotgun (WGS) entry which is preliminary data.</text>
</comment>
<dbReference type="CDD" id="cd00082">
    <property type="entry name" value="HisKA"/>
    <property type="match status" value="1"/>
</dbReference>
<accession>A0A927QXI3</accession>
<dbReference type="SUPFAM" id="SSF55874">
    <property type="entry name" value="ATPase domain of HSP90 chaperone/DNA topoisomerase II/histidine kinase"/>
    <property type="match status" value="1"/>
</dbReference>
<dbReference type="PANTHER" id="PTHR45436:SF5">
    <property type="entry name" value="SENSOR HISTIDINE KINASE TRCS"/>
    <property type="match status" value="1"/>
</dbReference>
<evidence type="ECO:0000259" key="12">
    <source>
        <dbReference type="PROSITE" id="PS50109"/>
    </source>
</evidence>
<comment type="subcellular location">
    <subcellularLocation>
        <location evidence="2">Cell membrane</location>
    </subcellularLocation>
</comment>
<dbReference type="SUPFAM" id="SSF158472">
    <property type="entry name" value="HAMP domain-like"/>
    <property type="match status" value="1"/>
</dbReference>
<dbReference type="InterPro" id="IPR004358">
    <property type="entry name" value="Sig_transdc_His_kin-like_C"/>
</dbReference>
<proteinExistence type="predicted"/>
<dbReference type="SUPFAM" id="SSF47384">
    <property type="entry name" value="Homodimeric domain of signal transducing histidine kinase"/>
    <property type="match status" value="1"/>
</dbReference>
<evidence type="ECO:0000256" key="7">
    <source>
        <dbReference type="ARBA" id="ARBA00022777"/>
    </source>
</evidence>
<dbReference type="Proteomes" id="UP000649753">
    <property type="component" value="Unassembled WGS sequence"/>
</dbReference>
<evidence type="ECO:0000256" key="5">
    <source>
        <dbReference type="ARBA" id="ARBA00022679"/>
    </source>
</evidence>
<keyword evidence="8 11" id="KW-1133">Transmembrane helix</keyword>
<dbReference type="Gene3D" id="6.10.340.10">
    <property type="match status" value="1"/>
</dbReference>
<dbReference type="PANTHER" id="PTHR45436">
    <property type="entry name" value="SENSOR HISTIDINE KINASE YKOH"/>
    <property type="match status" value="1"/>
</dbReference>
<dbReference type="InterPro" id="IPR005467">
    <property type="entry name" value="His_kinase_dom"/>
</dbReference>
<name>A0A927QXI3_9ACTN</name>
<keyword evidence="7 14" id="KW-0418">Kinase</keyword>
<dbReference type="SMART" id="SM00304">
    <property type="entry name" value="HAMP"/>
    <property type="match status" value="1"/>
</dbReference>
<reference evidence="14" key="1">
    <citation type="submission" date="2020-10" db="EMBL/GenBank/DDBJ databases">
        <title>Sequencing the genomes of 1000 actinobacteria strains.</title>
        <authorList>
            <person name="Klenk H.-P."/>
        </authorList>
    </citation>
    <scope>NUCLEOTIDE SEQUENCE</scope>
    <source>
        <strain evidence="14">DSM 46832</strain>
    </source>
</reference>
<evidence type="ECO:0000256" key="9">
    <source>
        <dbReference type="ARBA" id="ARBA00023012"/>
    </source>
</evidence>
<dbReference type="InterPro" id="IPR050428">
    <property type="entry name" value="TCS_sensor_his_kinase"/>
</dbReference>
<dbReference type="InterPro" id="IPR003594">
    <property type="entry name" value="HATPase_dom"/>
</dbReference>
<sequence length="399" mass="42509">MTVYLTRRRPRLRPTLRLRLTLLNGVLLIGAGAILLLLAWLLVGDALRPTEQLQPGTLVELTDGRTIDARQWQEQLVQAHSRELLAKGLVALLAISIVGVAGAYAVAGRALRPLHQVTSTARRLGEATLDQRIRYSGADDEVAELAGTFDAMLDRIGGAFEAQKRFVANASHELRTPLAVMRTEIDVTMADDEADVAEYRRMATVVRDASERANNLVDALLVLARSEAQAGRRLARKAPTDLAAGASSALSAMRVEATRLKLQVDTTLEPAPVVGDPGLLERLAGNLVENAIRYNHLHGRLWVRTGSDPEQAWLVVGNTGFEVEQVDVPGLFEAFRRGGRERTGARGSGLGLSIVRAVCDAHGGTVSAVAQSGGGLEVTVTLPAADTTPVVAASAVVGG</sequence>
<evidence type="ECO:0000256" key="6">
    <source>
        <dbReference type="ARBA" id="ARBA00022692"/>
    </source>
</evidence>
<evidence type="ECO:0000256" key="8">
    <source>
        <dbReference type="ARBA" id="ARBA00022989"/>
    </source>
</evidence>
<keyword evidence="9" id="KW-0902">Two-component regulatory system</keyword>
<keyword evidence="5" id="KW-0808">Transferase</keyword>
<dbReference type="InterPro" id="IPR036890">
    <property type="entry name" value="HATPase_C_sf"/>
</dbReference>
<evidence type="ECO:0000259" key="13">
    <source>
        <dbReference type="PROSITE" id="PS50885"/>
    </source>
</evidence>
<dbReference type="SMART" id="SM00387">
    <property type="entry name" value="HATPase_c"/>
    <property type="match status" value="1"/>
</dbReference>
<dbReference type="Gene3D" id="1.10.287.130">
    <property type="match status" value="1"/>
</dbReference>
<dbReference type="EC" id="2.7.13.3" evidence="3"/>
<feature type="domain" description="HAMP" evidence="13">
    <location>
        <begin position="108"/>
        <end position="161"/>
    </location>
</feature>
<dbReference type="SMART" id="SM00388">
    <property type="entry name" value="HisKA"/>
    <property type="match status" value="1"/>
</dbReference>
<dbReference type="EMBL" id="JADBEB010000001">
    <property type="protein sequence ID" value="MBE1488085.1"/>
    <property type="molecule type" value="Genomic_DNA"/>
</dbReference>
<dbReference type="FunFam" id="1.10.287.130:FF:000001">
    <property type="entry name" value="Two-component sensor histidine kinase"/>
    <property type="match status" value="1"/>
</dbReference>
<keyword evidence="10 11" id="KW-0472">Membrane</keyword>
<feature type="domain" description="Histidine kinase" evidence="12">
    <location>
        <begin position="169"/>
        <end position="386"/>
    </location>
</feature>
<dbReference type="Pfam" id="PF00672">
    <property type="entry name" value="HAMP"/>
    <property type="match status" value="1"/>
</dbReference>
<evidence type="ECO:0000256" key="4">
    <source>
        <dbReference type="ARBA" id="ARBA00022553"/>
    </source>
</evidence>
<dbReference type="InterPro" id="IPR003660">
    <property type="entry name" value="HAMP_dom"/>
</dbReference>